<organism evidence="1">
    <name type="scientific">bioreactor metagenome</name>
    <dbReference type="NCBI Taxonomy" id="1076179"/>
    <lineage>
        <taxon>unclassified sequences</taxon>
        <taxon>metagenomes</taxon>
        <taxon>ecological metagenomes</taxon>
    </lineage>
</organism>
<dbReference type="AlphaFoldDB" id="A0A645A8N3"/>
<dbReference type="EMBL" id="VSSQ01012462">
    <property type="protein sequence ID" value="MPM49286.1"/>
    <property type="molecule type" value="Genomic_DNA"/>
</dbReference>
<comment type="caution">
    <text evidence="1">The sequence shown here is derived from an EMBL/GenBank/DDBJ whole genome shotgun (WGS) entry which is preliminary data.</text>
</comment>
<sequence length="129" mass="14300">MLFDGQDRAAVARRGDDRFPVDGFDRVHADQSDADTALLQRFGGELAGIADGTGEEDCESPAIANPERFADFKRHRAGMNVLFAFVAATVIDRSIVSQHRMDRRSRFIKVGGGDADHVRQGAHDRQIFR</sequence>
<evidence type="ECO:0000313" key="1">
    <source>
        <dbReference type="EMBL" id="MPM49286.1"/>
    </source>
</evidence>
<name>A0A645A8N3_9ZZZZ</name>
<protein>
    <submittedName>
        <fullName evidence="1">Uncharacterized protein</fullName>
    </submittedName>
</protein>
<reference evidence="1" key="1">
    <citation type="submission" date="2019-08" db="EMBL/GenBank/DDBJ databases">
        <authorList>
            <person name="Kucharzyk K."/>
            <person name="Murdoch R.W."/>
            <person name="Higgins S."/>
            <person name="Loffler F."/>
        </authorList>
    </citation>
    <scope>NUCLEOTIDE SEQUENCE</scope>
</reference>
<proteinExistence type="predicted"/>
<gene>
    <name evidence="1" type="ORF">SDC9_96015</name>
</gene>
<accession>A0A645A8N3</accession>